<dbReference type="PANTHER" id="PTHR34293:SF1">
    <property type="entry name" value="HTH-TYPE TRANSCRIPTIONAL REGULATOR TRMBL2"/>
    <property type="match status" value="1"/>
</dbReference>
<evidence type="ECO:0000313" key="2">
    <source>
        <dbReference type="EMBL" id="OGG19241.1"/>
    </source>
</evidence>
<dbReference type="Gene3D" id="1.10.10.10">
    <property type="entry name" value="Winged helix-like DNA-binding domain superfamily/Winged helix DNA-binding domain"/>
    <property type="match status" value="1"/>
</dbReference>
<organism evidence="2 3">
    <name type="scientific">Candidatus Gottesmanbacteria bacterium RIFCSPHIGHO2_01_FULL_47_48</name>
    <dbReference type="NCBI Taxonomy" id="1798381"/>
    <lineage>
        <taxon>Bacteria</taxon>
        <taxon>Candidatus Gottesmaniibacteriota</taxon>
    </lineage>
</organism>
<reference evidence="2 3" key="1">
    <citation type="journal article" date="2016" name="Nat. Commun.">
        <title>Thousands of microbial genomes shed light on interconnected biogeochemical processes in an aquifer system.</title>
        <authorList>
            <person name="Anantharaman K."/>
            <person name="Brown C.T."/>
            <person name="Hug L.A."/>
            <person name="Sharon I."/>
            <person name="Castelle C.J."/>
            <person name="Probst A.J."/>
            <person name="Thomas B.C."/>
            <person name="Singh A."/>
            <person name="Wilkins M.J."/>
            <person name="Karaoz U."/>
            <person name="Brodie E.L."/>
            <person name="Williams K.H."/>
            <person name="Hubbard S.S."/>
            <person name="Banfield J.F."/>
        </authorList>
    </citation>
    <scope>NUCLEOTIDE SEQUENCE [LARGE SCALE GENOMIC DNA]</scope>
</reference>
<dbReference type="STRING" id="1798381.A2721_00190"/>
<dbReference type="PANTHER" id="PTHR34293">
    <property type="entry name" value="HTH-TYPE TRANSCRIPTIONAL REGULATOR TRMBL2"/>
    <property type="match status" value="1"/>
</dbReference>
<dbReference type="EMBL" id="MFJK01000008">
    <property type="protein sequence ID" value="OGG19241.1"/>
    <property type="molecule type" value="Genomic_DNA"/>
</dbReference>
<dbReference type="Pfam" id="PF01978">
    <property type="entry name" value="TrmB"/>
    <property type="match status" value="1"/>
</dbReference>
<dbReference type="InterPro" id="IPR036390">
    <property type="entry name" value="WH_DNA-bd_sf"/>
</dbReference>
<name>A0A1F6A3I8_9BACT</name>
<feature type="domain" description="Transcription regulator TrmB N-terminal" evidence="1">
    <location>
        <begin position="26"/>
        <end position="83"/>
    </location>
</feature>
<evidence type="ECO:0000259" key="1">
    <source>
        <dbReference type="Pfam" id="PF01978"/>
    </source>
</evidence>
<protein>
    <recommendedName>
        <fullName evidence="1">Transcription regulator TrmB N-terminal domain-containing protein</fullName>
    </recommendedName>
</protein>
<accession>A0A1F6A3I8</accession>
<dbReference type="Proteomes" id="UP000177871">
    <property type="component" value="Unassembled WGS sequence"/>
</dbReference>
<dbReference type="InterPro" id="IPR036388">
    <property type="entry name" value="WH-like_DNA-bd_sf"/>
</dbReference>
<dbReference type="InterPro" id="IPR002831">
    <property type="entry name" value="Tscrpt_reg_TrmB_N"/>
</dbReference>
<gene>
    <name evidence="2" type="ORF">A2721_00190</name>
</gene>
<evidence type="ECO:0000313" key="3">
    <source>
        <dbReference type="Proteomes" id="UP000177871"/>
    </source>
</evidence>
<comment type="caution">
    <text evidence="2">The sequence shown here is derived from an EMBL/GenBank/DDBJ whole genome shotgun (WGS) entry which is preliminary data.</text>
</comment>
<proteinExistence type="predicted"/>
<dbReference type="AlphaFoldDB" id="A0A1F6A3I8"/>
<sequence length="292" mass="33834">MAGLWGAIDGIVKVMSEQTDTIGLQLTDFGLSPEEAKIYLHLGRKGTMSALQTSRELHVARTKVYRILDKLIAKQLVSIQLDDQGKKFVANSYEQLKLLVTKKEAEAARLREELPGTFKQLAEVWGKGERVSKVLYYTGPAGLEQVTWNSLRAKGVLRIYEVGESMTTFLDQKFAEKVREELVERGIRTLQLTNKRRIEPYTKVAKMVRELWEVRYVDPKKLNLQFECLIYNDVFCLYQFSGEEQFCVEVYNEKLAAMQKQLFDFVWNEAERMKILSDEGEAEVERRKWVSK</sequence>
<dbReference type="SUPFAM" id="SSF46785">
    <property type="entry name" value="Winged helix' DNA-binding domain"/>
    <property type="match status" value="1"/>
</dbReference>
<dbReference type="InterPro" id="IPR051797">
    <property type="entry name" value="TrmB-like"/>
</dbReference>